<feature type="compositionally biased region" description="Basic residues" evidence="1">
    <location>
        <begin position="13"/>
        <end position="31"/>
    </location>
</feature>
<evidence type="ECO:0000256" key="1">
    <source>
        <dbReference type="SAM" id="MobiDB-lite"/>
    </source>
</evidence>
<evidence type="ECO:0000313" key="2">
    <source>
        <dbReference type="EMBL" id="DAE19651.1"/>
    </source>
</evidence>
<feature type="region of interest" description="Disordered" evidence="1">
    <location>
        <begin position="1"/>
        <end position="62"/>
    </location>
</feature>
<name>A0A8S5QLI6_9CAUD</name>
<sequence length="62" mass="6905">MTPRNILGLPNPHRARRRGAVPFRRRGRTGRRQAGPVPGRRWAVPRAAEGRQSGEGRGQGVR</sequence>
<organism evidence="2">
    <name type="scientific">Caudovirales sp. ctU7I6</name>
    <dbReference type="NCBI Taxonomy" id="2826776"/>
    <lineage>
        <taxon>Viruses</taxon>
        <taxon>Duplodnaviria</taxon>
        <taxon>Heunggongvirae</taxon>
        <taxon>Uroviricota</taxon>
        <taxon>Caudoviricetes</taxon>
    </lineage>
</organism>
<dbReference type="EMBL" id="BK015681">
    <property type="protein sequence ID" value="DAE19651.1"/>
    <property type="molecule type" value="Genomic_DNA"/>
</dbReference>
<protein>
    <submittedName>
        <fullName evidence="2">Uncharacterized protein</fullName>
    </submittedName>
</protein>
<proteinExistence type="predicted"/>
<accession>A0A8S5QLI6</accession>
<reference evidence="2" key="1">
    <citation type="journal article" date="2021" name="Proc. Natl. Acad. Sci. U.S.A.">
        <title>A Catalog of Tens of Thousands of Viruses from Human Metagenomes Reveals Hidden Associations with Chronic Diseases.</title>
        <authorList>
            <person name="Tisza M.J."/>
            <person name="Buck C.B."/>
        </authorList>
    </citation>
    <scope>NUCLEOTIDE SEQUENCE</scope>
    <source>
        <strain evidence="2">CtU7I6</strain>
    </source>
</reference>